<dbReference type="InterPro" id="IPR003864">
    <property type="entry name" value="CSC1/OSCA1-like_7TM"/>
</dbReference>
<dbReference type="InterPro" id="IPR001772">
    <property type="entry name" value="KA1_dom"/>
</dbReference>
<dbReference type="PANTHER" id="PTHR13018">
    <property type="entry name" value="PROBABLE MEMBRANE PROTEIN DUF221-RELATED"/>
    <property type="match status" value="1"/>
</dbReference>
<keyword evidence="9" id="KW-0406">Ion transport</keyword>
<comment type="similarity">
    <text evidence="1">Belongs to the protein kinase superfamily. CAMK Ser/Thr protein kinase family. SNF1 subfamily.</text>
</comment>
<dbReference type="EC" id="2.7.11.1" evidence="2"/>
<dbReference type="CDD" id="cd14335">
    <property type="entry name" value="UBA_SnRK1_plant"/>
    <property type="match status" value="1"/>
</dbReference>
<feature type="transmembrane region" description="Helical" evidence="13">
    <location>
        <begin position="400"/>
        <end position="422"/>
    </location>
</feature>
<dbReference type="GO" id="GO:0005886">
    <property type="term" value="C:plasma membrane"/>
    <property type="evidence" value="ECO:0007669"/>
    <property type="project" value="TreeGrafter"/>
</dbReference>
<sequence>MLVCVLLQEHKYISSKRIAHFYSSKPQPQEFTVLVSGVPLVSGNSINETVESFFREYHSSTYLSHVVVHRTDKLKVLMNDAEKLYKKLTRVKSGSISRQKSKRDGFLGMFGKRVDVVDHYEKKLEKLEDDMRLKQSLLAGEEIPAAFVSFRTRHGAAIASNIQQGMDPTQWLTETAPEPQDVHWPFFTASFVRRWISNVVVFVAFVALIILYVIPVVLVQGLANLHQLETWFPFLKSILNMKIVSQVITGYLPSLIFQLFLMIVPPVMLLLSSMQGFISHSQIEKSACIKLLVFTVWNSFFANVLSGSALYRVNVFLEPKNIPRVLAAAVPAQASFFISYVVTTGWTGLSSEIFRLVPLLYSFMTKLFCKEDEKEFEVPPTPFCQEIPRILFFGLLGTTYFFLSPLILPFLLVYFCLGYVIYRNQLLNVYEAKYETGGKFWPIVHSSTIFSLVLMHIIAIGLFGLKKLPLASSLTIPLPVLTLLFSIYCQRRFLPNFKSYPTECLVNKDKADEREENMSEFYSELVVAYRDPALSASQYSRDMSPEDPPLLRIYTLPSHLSAGARDLIPRMLVVDPMKRVTIPEIRQHNWFQAHLPRYLAVPPPDTAQQAKKIDEEILQEVINMMGFDRNLLIESLRNRTQNDGTVTYYLILDNRFRVSAGYLGAEFQETMEGTPRMHPAESVASPVSNRLPGLMEFQGVGLRSQYPVERKWALGLQSRAHPREIMTEVLKALQDLNVCWKKIGPYNMKCRWVLNNADNSMQDNNYFGDDSSIIENDAAVKSPNVVKFELQLYKTRDDKYLLDLQRVLGPQFLFLDLCAAFLAQLRVL</sequence>
<name>A0A8S9GUR1_BRACR</name>
<dbReference type="PROSITE" id="PS50030">
    <property type="entry name" value="UBA"/>
    <property type="match status" value="1"/>
</dbReference>
<evidence type="ECO:0000256" key="2">
    <source>
        <dbReference type="ARBA" id="ARBA00012513"/>
    </source>
</evidence>
<dbReference type="SUPFAM" id="SSF103243">
    <property type="entry name" value="KA1-like"/>
    <property type="match status" value="1"/>
</dbReference>
<dbReference type="InterPro" id="IPR015940">
    <property type="entry name" value="UBA"/>
</dbReference>
<dbReference type="FunFam" id="3.30.310.80:FF:000006">
    <property type="entry name" value="Non-specific serine/threonine protein kinase"/>
    <property type="match status" value="1"/>
</dbReference>
<dbReference type="InterPro" id="IPR028375">
    <property type="entry name" value="KA1/Ssp2_C"/>
</dbReference>
<dbReference type="InterPro" id="IPR045122">
    <property type="entry name" value="Csc1-like"/>
</dbReference>
<keyword evidence="4" id="KW-0808">Transferase</keyword>
<keyword evidence="13" id="KW-0812">Transmembrane</keyword>
<evidence type="ECO:0000259" key="15">
    <source>
        <dbReference type="PROSITE" id="PS50032"/>
    </source>
</evidence>
<feature type="transmembrane region" description="Helical" evidence="13">
    <location>
        <begin position="443"/>
        <end position="464"/>
    </location>
</feature>
<gene>
    <name evidence="16" type="ORF">F2Q70_00024167</name>
</gene>
<keyword evidence="13" id="KW-1133">Transmembrane helix</keyword>
<dbReference type="Gene3D" id="1.10.510.10">
    <property type="entry name" value="Transferase(Phosphotransferase) domain 1"/>
    <property type="match status" value="1"/>
</dbReference>
<keyword evidence="7" id="KW-0106">Calcium</keyword>
<dbReference type="Pfam" id="PF00627">
    <property type="entry name" value="UBA"/>
    <property type="match status" value="1"/>
</dbReference>
<evidence type="ECO:0000256" key="10">
    <source>
        <dbReference type="ARBA" id="ARBA00023303"/>
    </source>
</evidence>
<keyword evidence="8" id="KW-0067">ATP-binding</keyword>
<dbReference type="InterPro" id="IPR011009">
    <property type="entry name" value="Kinase-like_dom_sf"/>
</dbReference>
<organism evidence="16">
    <name type="scientific">Brassica cretica</name>
    <name type="common">Mustard</name>
    <dbReference type="NCBI Taxonomy" id="69181"/>
    <lineage>
        <taxon>Eukaryota</taxon>
        <taxon>Viridiplantae</taxon>
        <taxon>Streptophyta</taxon>
        <taxon>Embryophyta</taxon>
        <taxon>Tracheophyta</taxon>
        <taxon>Spermatophyta</taxon>
        <taxon>Magnoliopsida</taxon>
        <taxon>eudicotyledons</taxon>
        <taxon>Gunneridae</taxon>
        <taxon>Pentapetalae</taxon>
        <taxon>rosids</taxon>
        <taxon>malvids</taxon>
        <taxon>Brassicales</taxon>
        <taxon>Brassicaceae</taxon>
        <taxon>Brassiceae</taxon>
        <taxon>Brassica</taxon>
    </lineage>
</organism>
<dbReference type="CDD" id="cd12122">
    <property type="entry name" value="AMPKA_C"/>
    <property type="match status" value="1"/>
</dbReference>
<feature type="transmembrane region" description="Helical" evidence="13">
    <location>
        <begin position="243"/>
        <end position="271"/>
    </location>
</feature>
<evidence type="ECO:0000256" key="5">
    <source>
        <dbReference type="ARBA" id="ARBA00022741"/>
    </source>
</evidence>
<dbReference type="GO" id="GO:0005227">
    <property type="term" value="F:calcium-activated cation channel activity"/>
    <property type="evidence" value="ECO:0007669"/>
    <property type="project" value="InterPro"/>
</dbReference>
<evidence type="ECO:0000256" key="3">
    <source>
        <dbReference type="ARBA" id="ARBA00022527"/>
    </source>
</evidence>
<comment type="caution">
    <text evidence="16">The sequence shown here is derived from an EMBL/GenBank/DDBJ whole genome shotgun (WGS) entry which is preliminary data.</text>
</comment>
<dbReference type="GO" id="GO:0005524">
    <property type="term" value="F:ATP binding"/>
    <property type="evidence" value="ECO:0007669"/>
    <property type="project" value="UniProtKB-KW"/>
</dbReference>
<keyword evidence="10" id="KW-0407">Ion channel</keyword>
<keyword evidence="5" id="KW-0547">Nucleotide-binding</keyword>
<dbReference type="PROSITE" id="PS50032">
    <property type="entry name" value="KA1"/>
    <property type="match status" value="1"/>
</dbReference>
<evidence type="ECO:0000256" key="7">
    <source>
        <dbReference type="ARBA" id="ARBA00022837"/>
    </source>
</evidence>
<comment type="catalytic activity">
    <reaction evidence="11">
        <text>L-threonyl-[protein] + ATP = O-phospho-L-threonyl-[protein] + ADP + H(+)</text>
        <dbReference type="Rhea" id="RHEA:46608"/>
        <dbReference type="Rhea" id="RHEA-COMP:11060"/>
        <dbReference type="Rhea" id="RHEA-COMP:11605"/>
        <dbReference type="ChEBI" id="CHEBI:15378"/>
        <dbReference type="ChEBI" id="CHEBI:30013"/>
        <dbReference type="ChEBI" id="CHEBI:30616"/>
        <dbReference type="ChEBI" id="CHEBI:61977"/>
        <dbReference type="ChEBI" id="CHEBI:456216"/>
        <dbReference type="EC" id="2.7.11.1"/>
    </reaction>
</comment>
<dbReference type="InterPro" id="IPR027815">
    <property type="entry name" value="CSC1/OSCA1-like_cyt"/>
</dbReference>
<evidence type="ECO:0000256" key="12">
    <source>
        <dbReference type="ARBA" id="ARBA00048679"/>
    </source>
</evidence>
<keyword evidence="6" id="KW-0418">Kinase</keyword>
<dbReference type="SUPFAM" id="SSF56112">
    <property type="entry name" value="Protein kinase-like (PK-like)"/>
    <property type="match status" value="1"/>
</dbReference>
<evidence type="ECO:0000256" key="11">
    <source>
        <dbReference type="ARBA" id="ARBA00047899"/>
    </source>
</evidence>
<comment type="catalytic activity">
    <reaction evidence="12">
        <text>L-seryl-[protein] + ATP = O-phospho-L-seryl-[protein] + ADP + H(+)</text>
        <dbReference type="Rhea" id="RHEA:17989"/>
        <dbReference type="Rhea" id="RHEA-COMP:9863"/>
        <dbReference type="Rhea" id="RHEA-COMP:11604"/>
        <dbReference type="ChEBI" id="CHEBI:15378"/>
        <dbReference type="ChEBI" id="CHEBI:29999"/>
        <dbReference type="ChEBI" id="CHEBI:30616"/>
        <dbReference type="ChEBI" id="CHEBI:83421"/>
        <dbReference type="ChEBI" id="CHEBI:456216"/>
        <dbReference type="EC" id="2.7.11.1"/>
    </reaction>
</comment>
<evidence type="ECO:0000313" key="16">
    <source>
        <dbReference type="EMBL" id="KAF2549483.1"/>
    </source>
</evidence>
<keyword evidence="9" id="KW-0813">Transport</keyword>
<dbReference type="Gene3D" id="3.30.310.80">
    <property type="entry name" value="Kinase associated domain 1, KA1"/>
    <property type="match status" value="1"/>
</dbReference>
<feature type="domain" description="UBA" evidence="14">
    <location>
        <begin position="612"/>
        <end position="653"/>
    </location>
</feature>
<dbReference type="EMBL" id="QGKY02001925">
    <property type="protein sequence ID" value="KAF2549483.1"/>
    <property type="molecule type" value="Genomic_DNA"/>
</dbReference>
<accession>A0A8S9GUR1</accession>
<evidence type="ECO:0000259" key="14">
    <source>
        <dbReference type="PROSITE" id="PS50030"/>
    </source>
</evidence>
<protein>
    <recommendedName>
        <fullName evidence="2">non-specific serine/threonine protein kinase</fullName>
        <ecNumber evidence="2">2.7.11.1</ecNumber>
    </recommendedName>
</protein>
<reference evidence="16" key="1">
    <citation type="submission" date="2019-12" db="EMBL/GenBank/DDBJ databases">
        <title>Genome sequencing and annotation of Brassica cretica.</title>
        <authorList>
            <person name="Studholme D.J."/>
            <person name="Sarris P.F."/>
        </authorList>
    </citation>
    <scope>NUCLEOTIDE SEQUENCE</scope>
    <source>
        <strain evidence="16">PFS-102/07</strain>
        <tissue evidence="16">Leaf</tissue>
    </source>
</reference>
<evidence type="ECO:0000256" key="8">
    <source>
        <dbReference type="ARBA" id="ARBA00022840"/>
    </source>
</evidence>
<evidence type="ECO:0000256" key="4">
    <source>
        <dbReference type="ARBA" id="ARBA00022679"/>
    </source>
</evidence>
<evidence type="ECO:0000256" key="6">
    <source>
        <dbReference type="ARBA" id="ARBA00022777"/>
    </source>
</evidence>
<keyword evidence="3" id="KW-0723">Serine/threonine-protein kinase</keyword>
<dbReference type="AlphaFoldDB" id="A0A8S9GUR1"/>
<dbReference type="SMART" id="SM00165">
    <property type="entry name" value="UBA"/>
    <property type="match status" value="1"/>
</dbReference>
<dbReference type="PANTHER" id="PTHR13018:SF109">
    <property type="entry name" value="CSC1-LIKE PROTEIN HYP1"/>
    <property type="match status" value="1"/>
</dbReference>
<proteinExistence type="inferred from homology"/>
<evidence type="ECO:0000256" key="13">
    <source>
        <dbReference type="SAM" id="Phobius"/>
    </source>
</evidence>
<dbReference type="Pfam" id="PF02714">
    <property type="entry name" value="RSN1_7TM"/>
    <property type="match status" value="1"/>
</dbReference>
<dbReference type="Pfam" id="PF14703">
    <property type="entry name" value="PHM7_cyt"/>
    <property type="match status" value="1"/>
</dbReference>
<dbReference type="Pfam" id="PF02149">
    <property type="entry name" value="KA1"/>
    <property type="match status" value="1"/>
</dbReference>
<feature type="transmembrane region" description="Helical" evidence="13">
    <location>
        <begin position="199"/>
        <end position="223"/>
    </location>
</feature>
<keyword evidence="13" id="KW-0472">Membrane</keyword>
<evidence type="ECO:0000256" key="1">
    <source>
        <dbReference type="ARBA" id="ARBA00006234"/>
    </source>
</evidence>
<feature type="domain" description="KA1" evidence="15">
    <location>
        <begin position="779"/>
        <end position="827"/>
    </location>
</feature>
<feature type="transmembrane region" description="Helical" evidence="13">
    <location>
        <begin position="291"/>
        <end position="311"/>
    </location>
</feature>
<evidence type="ECO:0000256" key="9">
    <source>
        <dbReference type="ARBA" id="ARBA00023065"/>
    </source>
</evidence>
<dbReference type="GO" id="GO:0004674">
    <property type="term" value="F:protein serine/threonine kinase activity"/>
    <property type="evidence" value="ECO:0007669"/>
    <property type="project" value="UniProtKB-KW"/>
</dbReference>